<comment type="caution">
    <text evidence="2">The sequence shown here is derived from an EMBL/GenBank/DDBJ whole genome shotgun (WGS) entry which is preliminary data.</text>
</comment>
<evidence type="ECO:0000313" key="3">
    <source>
        <dbReference type="Proteomes" id="UP000269945"/>
    </source>
</evidence>
<name>A0A9X9Q222_GULGU</name>
<dbReference type="EMBL" id="CYRY02021864">
    <property type="protein sequence ID" value="VCW97443.1"/>
    <property type="molecule type" value="Genomic_DNA"/>
</dbReference>
<evidence type="ECO:0000256" key="1">
    <source>
        <dbReference type="SAM" id="MobiDB-lite"/>
    </source>
</evidence>
<evidence type="ECO:0000313" key="2">
    <source>
        <dbReference type="EMBL" id="VCW97443.1"/>
    </source>
</evidence>
<reference evidence="2 3" key="1">
    <citation type="submission" date="2018-10" db="EMBL/GenBank/DDBJ databases">
        <authorList>
            <person name="Ekblom R."/>
            <person name="Jareborg N."/>
        </authorList>
    </citation>
    <scope>NUCLEOTIDE SEQUENCE [LARGE SCALE GENOMIC DNA]</scope>
    <source>
        <tissue evidence="2">Muscle</tissue>
    </source>
</reference>
<sequence length="61" mass="6492">MGTARPKPRPTPAARSPDTCGLSRITLPVLPTQAPVRGLLGHALTWRLPHGEGQQEAEPVC</sequence>
<keyword evidence="3" id="KW-1185">Reference proteome</keyword>
<organism evidence="2 3">
    <name type="scientific">Gulo gulo</name>
    <name type="common">Wolverine</name>
    <name type="synonym">Gluton</name>
    <dbReference type="NCBI Taxonomy" id="48420"/>
    <lineage>
        <taxon>Eukaryota</taxon>
        <taxon>Metazoa</taxon>
        <taxon>Chordata</taxon>
        <taxon>Craniata</taxon>
        <taxon>Vertebrata</taxon>
        <taxon>Euteleostomi</taxon>
        <taxon>Mammalia</taxon>
        <taxon>Eutheria</taxon>
        <taxon>Laurasiatheria</taxon>
        <taxon>Carnivora</taxon>
        <taxon>Caniformia</taxon>
        <taxon>Musteloidea</taxon>
        <taxon>Mustelidae</taxon>
        <taxon>Guloninae</taxon>
        <taxon>Gulo</taxon>
    </lineage>
</organism>
<feature type="region of interest" description="Disordered" evidence="1">
    <location>
        <begin position="1"/>
        <end position="20"/>
    </location>
</feature>
<proteinExistence type="predicted"/>
<protein>
    <submittedName>
        <fullName evidence="2">Uncharacterized protein</fullName>
    </submittedName>
</protein>
<dbReference type="AlphaFoldDB" id="A0A9X9Q222"/>
<accession>A0A9X9Q222</accession>
<dbReference type="Proteomes" id="UP000269945">
    <property type="component" value="Unassembled WGS sequence"/>
</dbReference>
<gene>
    <name evidence="2" type="ORF">BN2614_LOCUS2</name>
</gene>